<dbReference type="PROSITE" id="PS51257">
    <property type="entry name" value="PROKAR_LIPOPROTEIN"/>
    <property type="match status" value="1"/>
</dbReference>
<dbReference type="Gene3D" id="3.40.190.10">
    <property type="entry name" value="Periplasmic binding protein-like II"/>
    <property type="match status" value="2"/>
</dbReference>
<reference evidence="5 6" key="1">
    <citation type="submission" date="2018-03" db="EMBL/GenBank/DDBJ databases">
        <title>Genomic Encyclopedia of Archaeal and Bacterial Type Strains, Phase II (KMG-II): from individual species to whole genera.</title>
        <authorList>
            <person name="Goeker M."/>
        </authorList>
    </citation>
    <scope>NUCLEOTIDE SEQUENCE [LARGE SCALE GENOMIC DNA]</scope>
    <source>
        <strain evidence="5 6">DSM 45601</strain>
    </source>
</reference>
<feature type="chain" id="PRO_5038644664" evidence="4">
    <location>
        <begin position="24"/>
        <end position="427"/>
    </location>
</feature>
<comment type="caution">
    <text evidence="5">The sequence shown here is derived from an EMBL/GenBank/DDBJ whole genome shotgun (WGS) entry which is preliminary data.</text>
</comment>
<evidence type="ECO:0000313" key="6">
    <source>
        <dbReference type="Proteomes" id="UP000237846"/>
    </source>
</evidence>
<dbReference type="Pfam" id="PF01547">
    <property type="entry name" value="SBP_bac_1"/>
    <property type="match status" value="1"/>
</dbReference>
<dbReference type="AlphaFoldDB" id="A0A2T0Q204"/>
<dbReference type="RefSeq" id="WP_106247478.1">
    <property type="nucleotide sequence ID" value="NZ_PVZC01000005.1"/>
</dbReference>
<dbReference type="PANTHER" id="PTHR30061">
    <property type="entry name" value="MALTOSE-BINDING PERIPLASMIC PROTEIN"/>
    <property type="match status" value="1"/>
</dbReference>
<protein>
    <submittedName>
        <fullName evidence="5">Carbohydrate ABC transporter substrate-binding protein (CUT1 family)</fullName>
    </submittedName>
</protein>
<keyword evidence="3 4" id="KW-0732">Signal</keyword>
<keyword evidence="2" id="KW-0813">Transport</keyword>
<dbReference type="GO" id="GO:1901982">
    <property type="term" value="F:maltose binding"/>
    <property type="evidence" value="ECO:0007669"/>
    <property type="project" value="TreeGrafter"/>
</dbReference>
<dbReference type="GO" id="GO:0055052">
    <property type="term" value="C:ATP-binding cassette (ABC) transporter complex, substrate-binding subunit-containing"/>
    <property type="evidence" value="ECO:0007669"/>
    <property type="project" value="TreeGrafter"/>
</dbReference>
<feature type="signal peptide" evidence="4">
    <location>
        <begin position="1"/>
        <end position="23"/>
    </location>
</feature>
<dbReference type="OrthoDB" id="3495561at2"/>
<sequence length="427" mass="45252">MRFIRLGGALAATALAISACGGADQSGASGGAVDPEDVSGEITFWDTSDATNEAPAFQALVEDFQAEYPNITVNYETVPFDGAQDTYRTAAQAGDAPDVLRAEVAWVPEFASLGYLAPLDGTPALQDPDDFLETPFSSTRYEGATYAVPQVTDGLALLYNRELLAEAGYDEPPQTMEQLREVALAVSEETDAEGLYLNVGAGYYLLPHIYGQGGDLLDVEGQRITVNSPEAVAGLEEVLDLIESGAAAEPELGPDTYDNMQTAFKEGLVAMVINGPWAMADNFTGPEFEDPENLGVAPVPAGPAGQGSPVGGHNYAVYAGSQNLDASYLFVQYMASAESQARIAAELGLLPTRASAYELPEVAENPVVADFLPVVEGARPRAWIPEGGQLFTPLDLQYAEAVAGQASPQEALDAVADEYRTFLQDWE</sequence>
<dbReference type="InterPro" id="IPR006059">
    <property type="entry name" value="SBP"/>
</dbReference>
<dbReference type="EMBL" id="PVZC01000005">
    <property type="protein sequence ID" value="PRX97809.1"/>
    <property type="molecule type" value="Genomic_DNA"/>
</dbReference>
<accession>A0A2T0Q204</accession>
<keyword evidence="6" id="KW-1185">Reference proteome</keyword>
<organism evidence="5 6">
    <name type="scientific">Allonocardiopsis opalescens</name>
    <dbReference type="NCBI Taxonomy" id="1144618"/>
    <lineage>
        <taxon>Bacteria</taxon>
        <taxon>Bacillati</taxon>
        <taxon>Actinomycetota</taxon>
        <taxon>Actinomycetes</taxon>
        <taxon>Streptosporangiales</taxon>
        <taxon>Allonocardiopsis</taxon>
    </lineage>
</organism>
<proteinExistence type="inferred from homology"/>
<evidence type="ECO:0000313" key="5">
    <source>
        <dbReference type="EMBL" id="PRX97809.1"/>
    </source>
</evidence>
<dbReference type="PANTHER" id="PTHR30061:SF50">
    <property type="entry name" value="MALTOSE_MALTODEXTRIN-BINDING PERIPLASMIC PROTEIN"/>
    <property type="match status" value="1"/>
</dbReference>
<dbReference type="GO" id="GO:0042956">
    <property type="term" value="P:maltodextrin transmembrane transport"/>
    <property type="evidence" value="ECO:0007669"/>
    <property type="project" value="TreeGrafter"/>
</dbReference>
<dbReference type="SUPFAM" id="SSF53850">
    <property type="entry name" value="Periplasmic binding protein-like II"/>
    <property type="match status" value="1"/>
</dbReference>
<evidence type="ECO:0000256" key="2">
    <source>
        <dbReference type="ARBA" id="ARBA00022448"/>
    </source>
</evidence>
<gene>
    <name evidence="5" type="ORF">CLV72_105159</name>
</gene>
<evidence type="ECO:0000256" key="3">
    <source>
        <dbReference type="ARBA" id="ARBA00022729"/>
    </source>
</evidence>
<evidence type="ECO:0000256" key="1">
    <source>
        <dbReference type="ARBA" id="ARBA00008520"/>
    </source>
</evidence>
<dbReference type="Proteomes" id="UP000237846">
    <property type="component" value="Unassembled WGS sequence"/>
</dbReference>
<evidence type="ECO:0000256" key="4">
    <source>
        <dbReference type="SAM" id="SignalP"/>
    </source>
</evidence>
<comment type="similarity">
    <text evidence="1">Belongs to the bacterial solute-binding protein 1 family.</text>
</comment>
<name>A0A2T0Q204_9ACTN</name>
<dbReference type="GO" id="GO:0015768">
    <property type="term" value="P:maltose transport"/>
    <property type="evidence" value="ECO:0007669"/>
    <property type="project" value="TreeGrafter"/>
</dbReference>